<dbReference type="InterPro" id="IPR050536">
    <property type="entry name" value="DtxR_MntR_Metal-Reg"/>
</dbReference>
<accession>A0A927CF65</accession>
<dbReference type="GO" id="GO:0003677">
    <property type="term" value="F:DNA binding"/>
    <property type="evidence" value="ECO:0007669"/>
    <property type="project" value="UniProtKB-KW"/>
</dbReference>
<dbReference type="InterPro" id="IPR001367">
    <property type="entry name" value="Fe_dep_repressor"/>
</dbReference>
<dbReference type="InterPro" id="IPR036390">
    <property type="entry name" value="WH_DNA-bd_sf"/>
</dbReference>
<evidence type="ECO:0000256" key="1">
    <source>
        <dbReference type="ARBA" id="ARBA00004496"/>
    </source>
</evidence>
<sequence>MTTPSMEDHLEQIYLLSLTKGYTRVSDVADALSILPSSASKMAQKLGESGYIEYEKYGRISLTGKGTTIGKQLLDRHRLLERFLRQIGVPEQRIEREVEQLEHHFSWGTLELLRNWLHVLEERQATSKGS</sequence>
<dbReference type="Proteomes" id="UP000632125">
    <property type="component" value="Unassembled WGS sequence"/>
</dbReference>
<dbReference type="FunFam" id="1.10.10.10:FF:000189">
    <property type="entry name" value="HTH-type transcriptional regulator MntR"/>
    <property type="match status" value="1"/>
</dbReference>
<keyword evidence="14" id="KW-1185">Reference proteome</keyword>
<dbReference type="AlphaFoldDB" id="A0A927CF65"/>
<dbReference type="InterPro" id="IPR022689">
    <property type="entry name" value="Iron_dep_repressor"/>
</dbReference>
<dbReference type="SUPFAM" id="SSF46785">
    <property type="entry name" value="Winged helix' DNA-binding domain"/>
    <property type="match status" value="1"/>
</dbReference>
<dbReference type="Gene3D" id="1.10.10.10">
    <property type="entry name" value="Winged helix-like DNA-binding domain superfamily/Winged helix DNA-binding domain"/>
    <property type="match status" value="1"/>
</dbReference>
<feature type="domain" description="HTH dtxR-type" evidence="12">
    <location>
        <begin position="1"/>
        <end position="63"/>
    </location>
</feature>
<dbReference type="PANTHER" id="PTHR33238">
    <property type="entry name" value="IRON (METAL) DEPENDENT REPRESSOR, DTXR FAMILY"/>
    <property type="match status" value="1"/>
</dbReference>
<dbReference type="Pfam" id="PF02742">
    <property type="entry name" value="Fe_dep_repr_C"/>
    <property type="match status" value="1"/>
</dbReference>
<gene>
    <name evidence="13" type="primary">mntR</name>
    <name evidence="13" type="ORF">IDH41_00070</name>
</gene>
<evidence type="ECO:0000256" key="10">
    <source>
        <dbReference type="ARBA" id="ARBA00023211"/>
    </source>
</evidence>
<protein>
    <recommendedName>
        <fullName evidence="11">Manganese transport regulator</fullName>
    </recommendedName>
</protein>
<evidence type="ECO:0000256" key="9">
    <source>
        <dbReference type="ARBA" id="ARBA00023163"/>
    </source>
</evidence>
<evidence type="ECO:0000256" key="7">
    <source>
        <dbReference type="ARBA" id="ARBA00023125"/>
    </source>
</evidence>
<keyword evidence="10" id="KW-0464">Manganese</keyword>
<organism evidence="13 14">
    <name type="scientific">Paenibacillus arenilitoris</name>
    <dbReference type="NCBI Taxonomy" id="2772299"/>
    <lineage>
        <taxon>Bacteria</taxon>
        <taxon>Bacillati</taxon>
        <taxon>Bacillota</taxon>
        <taxon>Bacilli</taxon>
        <taxon>Bacillales</taxon>
        <taxon>Paenibacillaceae</taxon>
        <taxon>Paenibacillus</taxon>
    </lineage>
</organism>
<dbReference type="InterPro" id="IPR036388">
    <property type="entry name" value="WH-like_DNA-bd_sf"/>
</dbReference>
<dbReference type="RefSeq" id="WP_190857135.1">
    <property type="nucleotide sequence ID" value="NZ_JACXIY010000001.1"/>
</dbReference>
<dbReference type="SMART" id="SM00529">
    <property type="entry name" value="HTH_DTXR"/>
    <property type="match status" value="1"/>
</dbReference>
<evidence type="ECO:0000256" key="2">
    <source>
        <dbReference type="ARBA" id="ARBA00007871"/>
    </source>
</evidence>
<evidence type="ECO:0000256" key="4">
    <source>
        <dbReference type="ARBA" id="ARBA00022490"/>
    </source>
</evidence>
<evidence type="ECO:0000256" key="6">
    <source>
        <dbReference type="ARBA" id="ARBA00023015"/>
    </source>
</evidence>
<dbReference type="InterPro" id="IPR022687">
    <property type="entry name" value="HTH_DTXR"/>
</dbReference>
<comment type="caution">
    <text evidence="13">The sequence shown here is derived from an EMBL/GenBank/DDBJ whole genome shotgun (WGS) entry which is preliminary data.</text>
</comment>
<dbReference type="SUPFAM" id="SSF47979">
    <property type="entry name" value="Iron-dependent repressor protein, dimerization domain"/>
    <property type="match status" value="1"/>
</dbReference>
<evidence type="ECO:0000313" key="14">
    <source>
        <dbReference type="Proteomes" id="UP000632125"/>
    </source>
</evidence>
<keyword evidence="7" id="KW-0238">DNA-binding</keyword>
<proteinExistence type="inferred from homology"/>
<keyword evidence="5" id="KW-0678">Repressor</keyword>
<evidence type="ECO:0000259" key="12">
    <source>
        <dbReference type="PROSITE" id="PS50944"/>
    </source>
</evidence>
<evidence type="ECO:0000256" key="11">
    <source>
        <dbReference type="ARBA" id="ARBA00032593"/>
    </source>
</evidence>
<dbReference type="NCBIfam" id="NF003025">
    <property type="entry name" value="PRK03902.1"/>
    <property type="match status" value="1"/>
</dbReference>
<keyword evidence="6" id="KW-0805">Transcription regulation</keyword>
<dbReference type="PANTHER" id="PTHR33238:SF11">
    <property type="entry name" value="TRANSCRIPTIONAL REGULATOR MNTR"/>
    <property type="match status" value="1"/>
</dbReference>
<evidence type="ECO:0000313" key="13">
    <source>
        <dbReference type="EMBL" id="MBD2866953.1"/>
    </source>
</evidence>
<dbReference type="PROSITE" id="PS50944">
    <property type="entry name" value="HTH_DTXR"/>
    <property type="match status" value="1"/>
</dbReference>
<comment type="similarity">
    <text evidence="2">Belongs to the DtxR/MntR family.</text>
</comment>
<evidence type="ECO:0000256" key="8">
    <source>
        <dbReference type="ARBA" id="ARBA00023159"/>
    </source>
</evidence>
<dbReference type="GO" id="GO:0046914">
    <property type="term" value="F:transition metal ion binding"/>
    <property type="evidence" value="ECO:0007669"/>
    <property type="project" value="InterPro"/>
</dbReference>
<evidence type="ECO:0000256" key="3">
    <source>
        <dbReference type="ARBA" id="ARBA00011738"/>
    </source>
</evidence>
<keyword evidence="9" id="KW-0804">Transcription</keyword>
<dbReference type="Gene3D" id="1.10.60.10">
    <property type="entry name" value="Iron dependent repressor, metal binding and dimerisation domain"/>
    <property type="match status" value="1"/>
</dbReference>
<dbReference type="EMBL" id="JACXIY010000001">
    <property type="protein sequence ID" value="MBD2866953.1"/>
    <property type="molecule type" value="Genomic_DNA"/>
</dbReference>
<reference evidence="13" key="1">
    <citation type="submission" date="2020-09" db="EMBL/GenBank/DDBJ databases">
        <title>A novel bacterium of genus Paenibacillus, isolated from South China Sea.</title>
        <authorList>
            <person name="Huang H."/>
            <person name="Mo K."/>
            <person name="Hu Y."/>
        </authorList>
    </citation>
    <scope>NUCLEOTIDE SEQUENCE</scope>
    <source>
        <strain evidence="13">IB182493</strain>
    </source>
</reference>
<dbReference type="GO" id="GO:0046983">
    <property type="term" value="F:protein dimerization activity"/>
    <property type="evidence" value="ECO:0007669"/>
    <property type="project" value="InterPro"/>
</dbReference>
<evidence type="ECO:0000256" key="5">
    <source>
        <dbReference type="ARBA" id="ARBA00022491"/>
    </source>
</evidence>
<dbReference type="InterPro" id="IPR036421">
    <property type="entry name" value="Fe_dep_repressor_sf"/>
</dbReference>
<dbReference type="GO" id="GO:0003700">
    <property type="term" value="F:DNA-binding transcription factor activity"/>
    <property type="evidence" value="ECO:0007669"/>
    <property type="project" value="InterPro"/>
</dbReference>
<keyword evidence="8" id="KW-0010">Activator</keyword>
<comment type="subcellular location">
    <subcellularLocation>
        <location evidence="1">Cytoplasm</location>
    </subcellularLocation>
</comment>
<dbReference type="GO" id="GO:0005737">
    <property type="term" value="C:cytoplasm"/>
    <property type="evidence" value="ECO:0007669"/>
    <property type="project" value="UniProtKB-SubCell"/>
</dbReference>
<keyword evidence="4" id="KW-0963">Cytoplasm</keyword>
<name>A0A927CF65_9BACL</name>
<comment type="subunit">
    <text evidence="3">Homodimer.</text>
</comment>
<dbReference type="Pfam" id="PF01325">
    <property type="entry name" value="Fe_dep_repress"/>
    <property type="match status" value="1"/>
</dbReference>